<evidence type="ECO:0000256" key="1">
    <source>
        <dbReference type="ARBA" id="ARBA00001964"/>
    </source>
</evidence>
<dbReference type="AlphaFoldDB" id="A0A938YIS3"/>
<protein>
    <submittedName>
        <fullName evidence="5">Transketolase</fullName>
    </submittedName>
</protein>
<keyword evidence="3" id="KW-0786">Thiamine pyrophosphate</keyword>
<dbReference type="InterPro" id="IPR005474">
    <property type="entry name" value="Transketolase_N"/>
</dbReference>
<dbReference type="PANTHER" id="PTHR47514">
    <property type="entry name" value="TRANSKETOLASE N-TERMINAL SECTION-RELATED"/>
    <property type="match status" value="1"/>
</dbReference>
<dbReference type="InterPro" id="IPR029061">
    <property type="entry name" value="THDP-binding"/>
</dbReference>
<gene>
    <name evidence="5" type="ORF">JL106_14770</name>
</gene>
<dbReference type="Pfam" id="PF00456">
    <property type="entry name" value="Transketolase_N"/>
    <property type="match status" value="1"/>
</dbReference>
<comment type="similarity">
    <text evidence="2">Belongs to the transketolase family.</text>
</comment>
<dbReference type="GO" id="GO:0000287">
    <property type="term" value="F:magnesium ion binding"/>
    <property type="evidence" value="ECO:0007669"/>
    <property type="project" value="UniProtKB-ARBA"/>
</dbReference>
<keyword evidence="6" id="KW-1185">Reference proteome</keyword>
<dbReference type="SUPFAM" id="SSF52518">
    <property type="entry name" value="Thiamin diphosphate-binding fold (THDP-binding)"/>
    <property type="match status" value="1"/>
</dbReference>
<evidence type="ECO:0000259" key="4">
    <source>
        <dbReference type="Pfam" id="PF00456"/>
    </source>
</evidence>
<dbReference type="RefSeq" id="WP_205261499.1">
    <property type="nucleotide sequence ID" value="NZ_JAERWK010000019.1"/>
</dbReference>
<evidence type="ECO:0000313" key="6">
    <source>
        <dbReference type="Proteomes" id="UP000663792"/>
    </source>
</evidence>
<dbReference type="PANTHER" id="PTHR47514:SF1">
    <property type="entry name" value="TRANSKETOLASE N-TERMINAL SECTION-RELATED"/>
    <property type="match status" value="1"/>
</dbReference>
<dbReference type="EMBL" id="JAERWK010000019">
    <property type="protein sequence ID" value="MBM9468545.1"/>
    <property type="molecule type" value="Genomic_DNA"/>
</dbReference>
<organism evidence="5 6">
    <name type="scientific">Nakamurella leprariae</name>
    <dbReference type="NCBI Taxonomy" id="2803911"/>
    <lineage>
        <taxon>Bacteria</taxon>
        <taxon>Bacillati</taxon>
        <taxon>Actinomycetota</taxon>
        <taxon>Actinomycetes</taxon>
        <taxon>Nakamurellales</taxon>
        <taxon>Nakamurellaceae</taxon>
        <taxon>Nakamurella</taxon>
    </lineage>
</organism>
<dbReference type="CDD" id="cd02012">
    <property type="entry name" value="TPP_TK"/>
    <property type="match status" value="1"/>
</dbReference>
<evidence type="ECO:0000256" key="2">
    <source>
        <dbReference type="ARBA" id="ARBA00007131"/>
    </source>
</evidence>
<comment type="cofactor">
    <cofactor evidence="1">
        <name>thiamine diphosphate</name>
        <dbReference type="ChEBI" id="CHEBI:58937"/>
    </cofactor>
</comment>
<comment type="caution">
    <text evidence="5">The sequence shown here is derived from an EMBL/GenBank/DDBJ whole genome shotgun (WGS) entry which is preliminary data.</text>
</comment>
<evidence type="ECO:0000256" key="3">
    <source>
        <dbReference type="ARBA" id="ARBA00023052"/>
    </source>
</evidence>
<sequence length="295" mass="31848">MTHHTASAEELEALARHARWLVLSTVADAGAGHIGGPLSQMDLLLALYFNHLRIDPSDPHRDDRDRFVLSKGHTAIGLYTVLALRGYFDPAELATFDHGDSRLQGHPDMRMLPGIDASTGSLGQGLSVAVGMALGARLQQRDFHTWVLLGDGEIEEGMVWEAAYAASRYGLDNVTAIVDRNGLQQYGWPAGASDRFDRRDPWAGKDVGAIFRGFGWDVIDIDGHDHAEIDRALETACGARGSAGRPTVILAETVKGKGVSFTEGTYRWHNGIATADQLAAARAELGQPETVGVAR</sequence>
<dbReference type="Gene3D" id="3.40.50.970">
    <property type="match status" value="1"/>
</dbReference>
<reference evidence="5" key="1">
    <citation type="submission" date="2021-01" db="EMBL/GenBank/DDBJ databases">
        <title>YIM 132084 draft genome.</title>
        <authorList>
            <person name="An D."/>
        </authorList>
    </citation>
    <scope>NUCLEOTIDE SEQUENCE</scope>
    <source>
        <strain evidence="5">YIM 132084</strain>
    </source>
</reference>
<name>A0A938YIS3_9ACTN</name>
<evidence type="ECO:0000313" key="5">
    <source>
        <dbReference type="EMBL" id="MBM9468545.1"/>
    </source>
</evidence>
<proteinExistence type="inferred from homology"/>
<dbReference type="Proteomes" id="UP000663792">
    <property type="component" value="Unassembled WGS sequence"/>
</dbReference>
<feature type="domain" description="Transketolase N-terminal" evidence="4">
    <location>
        <begin position="14"/>
        <end position="287"/>
    </location>
</feature>
<accession>A0A938YIS3</accession>